<dbReference type="SMART" id="SM00400">
    <property type="entry name" value="ZnF_CHCC"/>
    <property type="match status" value="1"/>
</dbReference>
<dbReference type="PANTHER" id="PTHR30313">
    <property type="entry name" value="DNA PRIMASE"/>
    <property type="match status" value="1"/>
</dbReference>
<keyword evidence="15" id="KW-1185">Reference proteome</keyword>
<dbReference type="HAMAP" id="MF_00974">
    <property type="entry name" value="DNA_primase_DnaG"/>
    <property type="match status" value="1"/>
</dbReference>
<comment type="domain">
    <text evidence="12">Contains an N-terminal zinc-binding domain, a central core domain that contains the primase activity, and a C-terminal DnaB-binding domain.</text>
</comment>
<evidence type="ECO:0000256" key="4">
    <source>
        <dbReference type="ARBA" id="ARBA00022695"/>
    </source>
</evidence>
<keyword evidence="4 12" id="KW-0548">Nucleotidyltransferase</keyword>
<evidence type="ECO:0000256" key="1">
    <source>
        <dbReference type="ARBA" id="ARBA00022478"/>
    </source>
</evidence>
<dbReference type="InterPro" id="IPR030846">
    <property type="entry name" value="DnaG_bac"/>
</dbReference>
<evidence type="ECO:0000313" key="14">
    <source>
        <dbReference type="EMBL" id="MBK3331471.1"/>
    </source>
</evidence>
<dbReference type="SMART" id="SM00493">
    <property type="entry name" value="TOPRIM"/>
    <property type="match status" value="1"/>
</dbReference>
<dbReference type="Pfam" id="PF13155">
    <property type="entry name" value="Toprim_2"/>
    <property type="match status" value="1"/>
</dbReference>
<keyword evidence="6 12" id="KW-0479">Metal-binding</keyword>
<evidence type="ECO:0000256" key="11">
    <source>
        <dbReference type="ARBA" id="ARBA00023163"/>
    </source>
</evidence>
<evidence type="ECO:0000256" key="10">
    <source>
        <dbReference type="ARBA" id="ARBA00023125"/>
    </source>
</evidence>
<keyword evidence="10 12" id="KW-0238">DNA-binding</keyword>
<dbReference type="RefSeq" id="WP_200672895.1">
    <property type="nucleotide sequence ID" value="NZ_JAACYA010000001.1"/>
</dbReference>
<dbReference type="EMBL" id="JAACYA010000001">
    <property type="protein sequence ID" value="MBK3331471.1"/>
    <property type="molecule type" value="Genomic_DNA"/>
</dbReference>
<dbReference type="EC" id="2.7.7.101" evidence="12"/>
<dbReference type="PROSITE" id="PS50880">
    <property type="entry name" value="TOPRIM"/>
    <property type="match status" value="1"/>
</dbReference>
<dbReference type="InterPro" id="IPR002694">
    <property type="entry name" value="Znf_CHC2"/>
</dbReference>
<proteinExistence type="inferred from homology"/>
<keyword evidence="8 12" id="KW-0862">Zinc</keyword>
<feature type="zinc finger region" description="CHC2-type" evidence="12">
    <location>
        <begin position="38"/>
        <end position="62"/>
    </location>
</feature>
<dbReference type="InterPro" id="IPR034151">
    <property type="entry name" value="TOPRIM_DnaG_bac"/>
</dbReference>
<sequence length="543" mass="61691">MGISQETVEEVLRIANVYDVISDYINLEKAGSNYRALCPFHAEKTPSFMVSPQKNIFKCFGCGKSGNAVSFLMEYEGLSFGEAVIKLAEKYNIPVGFTGSDEGIKHKKRLIFVAEKVKDFYKAKLKSSKEAKAYIKRRELRPEMIELFDIGYAPLNSQELIDYIQKEGIAVDELIKIGVVSLKENDRITDRFSGRVIFPIKDQRGNTVGFGGRVIDERQPKYINSPETELYSKSKILYGYYEAKEYLREKKEAIVVEGYLDLISLFQIGIRNVVATLGTVLTPQHGKLLSKFVSRVILMFDSDSAGKKATVKAAKALLGYGMEVYYCPLEKGKDPDEVAKEGIKRVEEQIKNSKDFLLFLLERVQKQKDLKKRKEIIDLYLDILSYHPDRHVRGLYIRELSDKTGIPVELLSVEPKKAVTEDDSSVGRLNIPEKIVLKGLILFKDEILSKFDKFDKIIGSAYFLYTLNEILEGGELEELEEIKGIDIPVSPETVLNTLNNMHKNWIKQQNELDATFLSSVDESVIQKIFQNKKSLYTGGSKKK</sequence>
<evidence type="ECO:0000256" key="7">
    <source>
        <dbReference type="ARBA" id="ARBA00022771"/>
    </source>
</evidence>
<evidence type="ECO:0000256" key="2">
    <source>
        <dbReference type="ARBA" id="ARBA00022515"/>
    </source>
</evidence>
<evidence type="ECO:0000256" key="8">
    <source>
        <dbReference type="ARBA" id="ARBA00022833"/>
    </source>
</evidence>
<dbReference type="CDD" id="cd03364">
    <property type="entry name" value="TOPRIM_DnaG_primases"/>
    <property type="match status" value="1"/>
</dbReference>
<dbReference type="InterPro" id="IPR006171">
    <property type="entry name" value="TOPRIM_dom"/>
</dbReference>
<comment type="subunit">
    <text evidence="12">Monomer. Interacts with DnaB.</text>
</comment>
<evidence type="ECO:0000256" key="3">
    <source>
        <dbReference type="ARBA" id="ARBA00022679"/>
    </source>
</evidence>
<evidence type="ECO:0000256" key="12">
    <source>
        <dbReference type="HAMAP-Rule" id="MF_00974"/>
    </source>
</evidence>
<keyword evidence="5 12" id="KW-0235">DNA replication</keyword>
<keyword evidence="7 12" id="KW-0863">Zinc-finger</keyword>
<comment type="caution">
    <text evidence="14">The sequence shown here is derived from an EMBL/GenBank/DDBJ whole genome shotgun (WGS) entry which is preliminary data.</text>
</comment>
<dbReference type="InterPro" id="IPR036977">
    <property type="entry name" value="DNA_primase_Znf_CHC2"/>
</dbReference>
<comment type="cofactor">
    <cofactor evidence="12">
        <name>Zn(2+)</name>
        <dbReference type="ChEBI" id="CHEBI:29105"/>
    </cofactor>
    <text evidence="12">Binds 1 zinc ion per monomer.</text>
</comment>
<dbReference type="SUPFAM" id="SSF56731">
    <property type="entry name" value="DNA primase core"/>
    <property type="match status" value="1"/>
</dbReference>
<keyword evidence="1 12" id="KW-0240">DNA-directed RNA polymerase</keyword>
<comment type="function">
    <text evidence="12">RNA polymerase that catalyzes the synthesis of short RNA molecules used as primers for DNA polymerase during DNA replication.</text>
</comment>
<accession>A0ABS1GEV0</accession>
<evidence type="ECO:0000256" key="6">
    <source>
        <dbReference type="ARBA" id="ARBA00022723"/>
    </source>
</evidence>
<protein>
    <recommendedName>
        <fullName evidence="12">DNA primase</fullName>
        <ecNumber evidence="12">2.7.7.101</ecNumber>
    </recommendedName>
</protein>
<evidence type="ECO:0000313" key="15">
    <source>
        <dbReference type="Proteomes" id="UP000772812"/>
    </source>
</evidence>
<dbReference type="Gene3D" id="3.90.980.10">
    <property type="entry name" value="DNA primase, catalytic core, N-terminal domain"/>
    <property type="match status" value="1"/>
</dbReference>
<gene>
    <name evidence="12 14" type="primary">dnaG</name>
    <name evidence="14" type="ORF">GWK41_00150</name>
</gene>
<evidence type="ECO:0000256" key="9">
    <source>
        <dbReference type="ARBA" id="ARBA00022842"/>
    </source>
</evidence>
<reference evidence="14 15" key="1">
    <citation type="journal article" date="2021" name="Syst. Appl. Microbiol.">
        <title>Persephonella atlantica sp. nov.: How to adapt to physico-chemical gradients in high temperature hydrothermal habitats.</title>
        <authorList>
            <person name="Francois D.X."/>
            <person name="Godfroy A."/>
            <person name="Mathien C."/>
            <person name="Aube J."/>
            <person name="Cathalot C."/>
            <person name="Lesongeur F."/>
            <person name="L'Haridon S."/>
            <person name="Philippon X."/>
            <person name="Roussel E.G."/>
        </authorList>
    </citation>
    <scope>NUCLEOTIDE SEQUENCE [LARGE SCALE GENOMIC DNA]</scope>
    <source>
        <strain evidence="14 15">MO1340</strain>
    </source>
</reference>
<dbReference type="InterPro" id="IPR006295">
    <property type="entry name" value="DNA_primase_DnaG"/>
</dbReference>
<keyword evidence="11 12" id="KW-0804">Transcription</keyword>
<keyword evidence="3 12" id="KW-0808">Transferase</keyword>
<dbReference type="Gene3D" id="3.40.1360.10">
    <property type="match status" value="1"/>
</dbReference>
<dbReference type="PANTHER" id="PTHR30313:SF2">
    <property type="entry name" value="DNA PRIMASE"/>
    <property type="match status" value="1"/>
</dbReference>
<dbReference type="NCBIfam" id="TIGR01391">
    <property type="entry name" value="dnaG"/>
    <property type="match status" value="1"/>
</dbReference>
<dbReference type="Gene3D" id="3.90.580.10">
    <property type="entry name" value="Zinc finger, CHC2-type domain"/>
    <property type="match status" value="1"/>
</dbReference>
<organism evidence="14 15">
    <name type="scientific">Persephonella atlantica</name>
    <dbReference type="NCBI Taxonomy" id="2699429"/>
    <lineage>
        <taxon>Bacteria</taxon>
        <taxon>Pseudomonadati</taxon>
        <taxon>Aquificota</taxon>
        <taxon>Aquificia</taxon>
        <taxon>Aquificales</taxon>
        <taxon>Hydrogenothermaceae</taxon>
        <taxon>Persephonella</taxon>
    </lineage>
</organism>
<evidence type="ECO:0000259" key="13">
    <source>
        <dbReference type="PROSITE" id="PS50880"/>
    </source>
</evidence>
<dbReference type="InterPro" id="IPR037068">
    <property type="entry name" value="DNA_primase_core_N_sf"/>
</dbReference>
<dbReference type="InterPro" id="IPR050219">
    <property type="entry name" value="DnaG_primase"/>
</dbReference>
<dbReference type="Pfam" id="PF08275">
    <property type="entry name" value="DNAG_N"/>
    <property type="match status" value="1"/>
</dbReference>
<dbReference type="SUPFAM" id="SSF57783">
    <property type="entry name" value="Zinc beta-ribbon"/>
    <property type="match status" value="1"/>
</dbReference>
<feature type="domain" description="Toprim" evidence="13">
    <location>
        <begin position="251"/>
        <end position="332"/>
    </location>
</feature>
<comment type="catalytic activity">
    <reaction evidence="12">
        <text>ssDNA + n NTP = ssDNA/pppN(pN)n-1 hybrid + (n-1) diphosphate.</text>
        <dbReference type="EC" id="2.7.7.101"/>
    </reaction>
</comment>
<comment type="similarity">
    <text evidence="12">Belongs to the DnaG primase family.</text>
</comment>
<evidence type="ECO:0000256" key="5">
    <source>
        <dbReference type="ARBA" id="ARBA00022705"/>
    </source>
</evidence>
<name>A0ABS1GEV0_9AQUI</name>
<dbReference type="Pfam" id="PF01807">
    <property type="entry name" value="Zn_ribbon_DnaG"/>
    <property type="match status" value="1"/>
</dbReference>
<dbReference type="Proteomes" id="UP000772812">
    <property type="component" value="Unassembled WGS sequence"/>
</dbReference>
<keyword evidence="2 12" id="KW-0639">Primosome</keyword>
<keyword evidence="9" id="KW-0460">Magnesium</keyword>
<dbReference type="InterPro" id="IPR013264">
    <property type="entry name" value="DNAG_N"/>
</dbReference>